<feature type="non-terminal residue" evidence="2">
    <location>
        <position position="317"/>
    </location>
</feature>
<feature type="compositionally biased region" description="Low complexity" evidence="1">
    <location>
        <begin position="32"/>
        <end position="46"/>
    </location>
</feature>
<name>A0A813AGG9_9DINO</name>
<sequence>MVWPPRPPKRAAYRGSGAANAGPGILLAGATSRLSSSRSWSSWASRQGRRYSRRPAQTSPRRASEKSSAPYSVVPAAAWVGCPSTARASRLFAPPPAAVMSSTHAAQALVDFDTLAAETGAGDVVLGYLRARGLARTATLALVEPDETRFKATVIDPLIAGFRDDATNTEFRVAPGDQPSARAVLLHMFLEARSQWDAWSAARAAALSPNAGSPAGASTAPAPTLLNLPAWGPLVQAYNAKLLDGKPRQFPTRRLAGADAILARIYHEHTVSKAYTPLMLGEILAARTWTSADELNKLAAVGRDSLAGSLQVVGGAV</sequence>
<accession>A0A813AGG9</accession>
<dbReference type="AlphaFoldDB" id="A0A813AGG9"/>
<gene>
    <name evidence="2" type="primary">POLA2</name>
    <name evidence="2" type="ORF">SNEC2469_LOCUS27628</name>
</gene>
<proteinExistence type="predicted"/>
<organism evidence="2 3">
    <name type="scientific">Symbiodinium necroappetens</name>
    <dbReference type="NCBI Taxonomy" id="1628268"/>
    <lineage>
        <taxon>Eukaryota</taxon>
        <taxon>Sar</taxon>
        <taxon>Alveolata</taxon>
        <taxon>Dinophyceae</taxon>
        <taxon>Suessiales</taxon>
        <taxon>Symbiodiniaceae</taxon>
        <taxon>Symbiodinium</taxon>
    </lineage>
</organism>
<comment type="caution">
    <text evidence="2">The sequence shown here is derived from an EMBL/GenBank/DDBJ whole genome shotgun (WGS) entry which is preliminary data.</text>
</comment>
<protein>
    <submittedName>
        <fullName evidence="2">POLA2 protein</fullName>
    </submittedName>
</protein>
<keyword evidence="3" id="KW-1185">Reference proteome</keyword>
<dbReference type="Proteomes" id="UP000601435">
    <property type="component" value="Unassembled WGS sequence"/>
</dbReference>
<reference evidence="2" key="1">
    <citation type="submission" date="2021-02" db="EMBL/GenBank/DDBJ databases">
        <authorList>
            <person name="Dougan E. K."/>
            <person name="Rhodes N."/>
            <person name="Thang M."/>
            <person name="Chan C."/>
        </authorList>
    </citation>
    <scope>NUCLEOTIDE SEQUENCE</scope>
</reference>
<evidence type="ECO:0000313" key="2">
    <source>
        <dbReference type="EMBL" id="CAE7864993.1"/>
    </source>
</evidence>
<dbReference type="OrthoDB" id="428857at2759"/>
<evidence type="ECO:0000313" key="3">
    <source>
        <dbReference type="Proteomes" id="UP000601435"/>
    </source>
</evidence>
<evidence type="ECO:0000256" key="1">
    <source>
        <dbReference type="SAM" id="MobiDB-lite"/>
    </source>
</evidence>
<feature type="region of interest" description="Disordered" evidence="1">
    <location>
        <begin position="1"/>
        <end position="67"/>
    </location>
</feature>
<dbReference type="EMBL" id="CAJNJA010058568">
    <property type="protein sequence ID" value="CAE7864993.1"/>
    <property type="molecule type" value="Genomic_DNA"/>
</dbReference>